<gene>
    <name evidence="1" type="ORF">DLAC_02929</name>
</gene>
<name>A0A152A493_TIELA</name>
<keyword evidence="2" id="KW-1185">Reference proteome</keyword>
<reference evidence="1 2" key="1">
    <citation type="submission" date="2015-12" db="EMBL/GenBank/DDBJ databases">
        <title>Dictyostelia acquired genes for synthesis and detection of signals that induce cell-type specialization by lateral gene transfer from prokaryotes.</title>
        <authorList>
            <person name="Gloeckner G."/>
            <person name="Schaap P."/>
        </authorList>
    </citation>
    <scope>NUCLEOTIDE SEQUENCE [LARGE SCALE GENOMIC DNA]</scope>
    <source>
        <strain evidence="1 2">TK</strain>
    </source>
</reference>
<dbReference type="OrthoDB" id="21238at2759"/>
<dbReference type="Pfam" id="PF12463">
    <property type="entry name" value="DUF3689"/>
    <property type="match status" value="1"/>
</dbReference>
<dbReference type="InParanoid" id="A0A152A493"/>
<dbReference type="PANTHER" id="PTHR31743">
    <property type="entry name" value="TRANSIENT RECEPTOR POTENTIAL CHANNEL 4-ASSOCIATED PROTEIN TCPC4AP"/>
    <property type="match status" value="1"/>
</dbReference>
<dbReference type="PANTHER" id="PTHR31743:SF1">
    <property type="entry name" value="SHORT TRANSIENT RECEPTOR POTENTIAL CHANNEL 4-ASSOCIATED PROTEIN"/>
    <property type="match status" value="1"/>
</dbReference>
<accession>A0A152A493</accession>
<evidence type="ECO:0008006" key="3">
    <source>
        <dbReference type="Google" id="ProtNLM"/>
    </source>
</evidence>
<dbReference type="AlphaFoldDB" id="A0A152A493"/>
<dbReference type="InterPro" id="IPR022162">
    <property type="entry name" value="TRPC4AP"/>
</dbReference>
<protein>
    <recommendedName>
        <fullName evidence="3">Armadillo-like helical domain-containing protein</fullName>
    </recommendedName>
</protein>
<dbReference type="OMA" id="YNSCICT"/>
<dbReference type="GO" id="GO:0006511">
    <property type="term" value="P:ubiquitin-dependent protein catabolic process"/>
    <property type="evidence" value="ECO:0007669"/>
    <property type="project" value="InterPro"/>
</dbReference>
<proteinExistence type="predicted"/>
<organism evidence="1 2">
    <name type="scientific">Tieghemostelium lacteum</name>
    <name type="common">Slime mold</name>
    <name type="synonym">Dictyostelium lacteum</name>
    <dbReference type="NCBI Taxonomy" id="361077"/>
    <lineage>
        <taxon>Eukaryota</taxon>
        <taxon>Amoebozoa</taxon>
        <taxon>Evosea</taxon>
        <taxon>Eumycetozoa</taxon>
        <taxon>Dictyostelia</taxon>
        <taxon>Dictyosteliales</taxon>
        <taxon>Raperosteliaceae</taxon>
        <taxon>Tieghemostelium</taxon>
    </lineage>
</organism>
<dbReference type="EMBL" id="LODT01000013">
    <property type="protein sequence ID" value="KYR00871.1"/>
    <property type="molecule type" value="Genomic_DNA"/>
</dbReference>
<dbReference type="Proteomes" id="UP000076078">
    <property type="component" value="Unassembled WGS sequence"/>
</dbReference>
<evidence type="ECO:0000313" key="1">
    <source>
        <dbReference type="EMBL" id="KYR00871.1"/>
    </source>
</evidence>
<dbReference type="GO" id="GO:0031464">
    <property type="term" value="C:Cul4A-RING E3 ubiquitin ligase complex"/>
    <property type="evidence" value="ECO:0007669"/>
    <property type="project" value="InterPro"/>
</dbReference>
<comment type="caution">
    <text evidence="1">The sequence shown here is derived from an EMBL/GenBank/DDBJ whole genome shotgun (WGS) entry which is preliminary data.</text>
</comment>
<evidence type="ECO:0000313" key="2">
    <source>
        <dbReference type="Proteomes" id="UP000076078"/>
    </source>
</evidence>
<dbReference type="GO" id="GO:0019902">
    <property type="term" value="F:phosphatase binding"/>
    <property type="evidence" value="ECO:0007669"/>
    <property type="project" value="TreeGrafter"/>
</dbReference>
<dbReference type="STRING" id="361077.A0A152A493"/>
<sequence length="651" mass="75798">MHNQLIEYELYGIKENYKKFLFSDEITRSLKDNKTASFISRQLSKLSKEIEKLNYKAIEDGLDVISHHLNTSEKHRDLFITLRGHFILKEILYLPHFTHENFMCKDSVLKVILILLEFEDIGDTVADWILNTPNMVSNIFRLIPYKDTFDMAIMVLHDLLFRSAPFDLRKIKNFHSIINSQIGVKSNFYYIIKILSATAYIDDVHKSIPLAIITHEQFYSVYHTNHGILLGIPNILETLVRYLKESLEENWVSPLLVDYLEATSQDTNTDSSQYARGGYVDFDSFDSELLKSMQRQLQEQQGIYSDSNMSILDQLTPPELAVLLQGMGMQPDDADPLNTVRYSQAAYQSEILVLIYSIASGLRKREILETITKLGFIDILEKLFVLSDWSKSEFSEENVSPFYVRKIQVIRLIILYFEAEVVESLGHAPLLSKHEIHRLYNPMVDCHDAVCKGNASRFIQLLEQAHRDSINGSVQERNFLSFCIESILRNGGNKVQWFFQKQGLLDDLINGIVSNDDNQIQSNFDMFGELIKNNEVIFNRMNEIFNQDIQKYVKFSQVFLNNLIESNVCIRYIIISLENFKSISGRTYNPNCLINQLINKNLWYILKNTLIKLTPESLNLDKKRHEFSSRFRFTELFDTVLDFEREFSNLE</sequence>